<dbReference type="EMBL" id="PNBA02000001">
    <property type="protein sequence ID" value="KAG6436711.1"/>
    <property type="molecule type" value="Genomic_DNA"/>
</dbReference>
<proteinExistence type="predicted"/>
<dbReference type="InterPro" id="IPR008906">
    <property type="entry name" value="HATC_C_dom"/>
</dbReference>
<dbReference type="PANTHER" id="PTHR23272">
    <property type="entry name" value="BED FINGER-RELATED"/>
    <property type="match status" value="1"/>
</dbReference>
<dbReference type="AlphaFoldDB" id="A0A8X8YUV4"/>
<dbReference type="Pfam" id="PF05699">
    <property type="entry name" value="Dimer_Tnp_hAT"/>
    <property type="match status" value="1"/>
</dbReference>
<name>A0A8X8YUV4_SALSN</name>
<evidence type="ECO:0000313" key="2">
    <source>
        <dbReference type="EMBL" id="KAG6436711.1"/>
    </source>
</evidence>
<sequence>MKHVETCLKLLFGNARGLEMVKEVRDSMRELFVFYSARYASRPPSRSSVDANIENSSCECEEDTYIMFAMYMSDDDEDSSNQTGLDLYLTDRRHKVPREEMASFDLLNWWSEQAHYHVLSEMARDIPTIPILNIASESAFSMGGRVLSPYRSSLSCKMVEIDVMAPTSNVHGARVMHAPDEG</sequence>
<protein>
    <recommendedName>
        <fullName evidence="1">HAT C-terminal dimerisation domain-containing protein</fullName>
    </recommendedName>
</protein>
<dbReference type="PANTHER" id="PTHR23272:SF190">
    <property type="entry name" value="ZINC FINGER, BED-TYPE-RELATED"/>
    <property type="match status" value="1"/>
</dbReference>
<reference evidence="2" key="2">
    <citation type="submission" date="2020-08" db="EMBL/GenBank/DDBJ databases">
        <title>Plant Genome Project.</title>
        <authorList>
            <person name="Zhang R.-G."/>
        </authorList>
    </citation>
    <scope>NUCLEOTIDE SEQUENCE</scope>
    <source>
        <strain evidence="2">Huo1</strain>
        <tissue evidence="2">Leaf</tissue>
    </source>
</reference>
<comment type="caution">
    <text evidence="2">The sequence shown here is derived from an EMBL/GenBank/DDBJ whole genome shotgun (WGS) entry which is preliminary data.</text>
</comment>
<feature type="domain" description="HAT C-terminal dimerisation" evidence="1">
    <location>
        <begin position="85"/>
        <end position="160"/>
    </location>
</feature>
<organism evidence="2">
    <name type="scientific">Salvia splendens</name>
    <name type="common">Scarlet sage</name>
    <dbReference type="NCBI Taxonomy" id="180675"/>
    <lineage>
        <taxon>Eukaryota</taxon>
        <taxon>Viridiplantae</taxon>
        <taxon>Streptophyta</taxon>
        <taxon>Embryophyta</taxon>
        <taxon>Tracheophyta</taxon>
        <taxon>Spermatophyta</taxon>
        <taxon>Magnoliopsida</taxon>
        <taxon>eudicotyledons</taxon>
        <taxon>Gunneridae</taxon>
        <taxon>Pentapetalae</taxon>
        <taxon>asterids</taxon>
        <taxon>lamiids</taxon>
        <taxon>Lamiales</taxon>
        <taxon>Lamiaceae</taxon>
        <taxon>Nepetoideae</taxon>
        <taxon>Mentheae</taxon>
        <taxon>Salviinae</taxon>
        <taxon>Salvia</taxon>
        <taxon>Salvia subgen. Calosphace</taxon>
        <taxon>core Calosphace</taxon>
    </lineage>
</organism>
<dbReference type="SUPFAM" id="SSF53098">
    <property type="entry name" value="Ribonuclease H-like"/>
    <property type="match status" value="1"/>
</dbReference>
<dbReference type="InterPro" id="IPR012337">
    <property type="entry name" value="RNaseH-like_sf"/>
</dbReference>
<evidence type="ECO:0000313" key="3">
    <source>
        <dbReference type="Proteomes" id="UP000298416"/>
    </source>
</evidence>
<dbReference type="Proteomes" id="UP000298416">
    <property type="component" value="Unassembled WGS sequence"/>
</dbReference>
<keyword evidence="3" id="KW-1185">Reference proteome</keyword>
<reference evidence="2" key="1">
    <citation type="submission" date="2018-01" db="EMBL/GenBank/DDBJ databases">
        <authorList>
            <person name="Mao J.F."/>
        </authorList>
    </citation>
    <scope>NUCLEOTIDE SEQUENCE</scope>
    <source>
        <strain evidence="2">Huo1</strain>
        <tissue evidence="2">Leaf</tissue>
    </source>
</reference>
<accession>A0A8X8YUV4</accession>
<gene>
    <name evidence="2" type="ORF">SASPL_101613</name>
</gene>
<evidence type="ECO:0000259" key="1">
    <source>
        <dbReference type="Pfam" id="PF05699"/>
    </source>
</evidence>
<dbReference type="GO" id="GO:0046983">
    <property type="term" value="F:protein dimerization activity"/>
    <property type="evidence" value="ECO:0007669"/>
    <property type="project" value="InterPro"/>
</dbReference>